<gene>
    <name evidence="2" type="ORF">EV186_108143</name>
</gene>
<name>A0A4R6RXV4_LABRH</name>
<dbReference type="Gene3D" id="3.90.1570.10">
    <property type="entry name" value="tt1808, chain A"/>
    <property type="match status" value="1"/>
</dbReference>
<dbReference type="PANTHER" id="PTHR35400:SF3">
    <property type="entry name" value="SLL1072 PROTEIN"/>
    <property type="match status" value="1"/>
</dbReference>
<accession>A0A4R6RXV4</accession>
<dbReference type="InterPro" id="IPR008538">
    <property type="entry name" value="Uma2"/>
</dbReference>
<dbReference type="PANTHER" id="PTHR35400">
    <property type="entry name" value="SLR1083 PROTEIN"/>
    <property type="match status" value="1"/>
</dbReference>
<dbReference type="CDD" id="cd06260">
    <property type="entry name" value="DUF820-like"/>
    <property type="match status" value="1"/>
</dbReference>
<keyword evidence="2" id="KW-0540">Nuclease</keyword>
<reference evidence="2 3" key="1">
    <citation type="submission" date="2019-03" db="EMBL/GenBank/DDBJ databases">
        <title>Genomic Encyclopedia of Type Strains, Phase IV (KMG-IV): sequencing the most valuable type-strain genomes for metagenomic binning, comparative biology and taxonomic classification.</title>
        <authorList>
            <person name="Goeker M."/>
        </authorList>
    </citation>
    <scope>NUCLEOTIDE SEQUENCE [LARGE SCALE GENOMIC DNA]</scope>
    <source>
        <strain evidence="2 3">DSM 45361</strain>
    </source>
</reference>
<dbReference type="InterPro" id="IPR012296">
    <property type="entry name" value="Nuclease_put_TT1808"/>
</dbReference>
<protein>
    <submittedName>
        <fullName evidence="2">Uma2 family endonuclease</fullName>
    </submittedName>
</protein>
<proteinExistence type="predicted"/>
<dbReference type="Proteomes" id="UP000295444">
    <property type="component" value="Unassembled WGS sequence"/>
</dbReference>
<feature type="domain" description="Putative restriction endonuclease" evidence="1">
    <location>
        <begin position="17"/>
        <end position="183"/>
    </location>
</feature>
<dbReference type="SUPFAM" id="SSF52980">
    <property type="entry name" value="Restriction endonuclease-like"/>
    <property type="match status" value="1"/>
</dbReference>
<dbReference type="EMBL" id="SNXZ01000008">
    <property type="protein sequence ID" value="TDP91932.1"/>
    <property type="molecule type" value="Genomic_DNA"/>
</dbReference>
<evidence type="ECO:0000259" key="1">
    <source>
        <dbReference type="Pfam" id="PF05685"/>
    </source>
</evidence>
<dbReference type="AlphaFoldDB" id="A0A4R6RXV4"/>
<dbReference type="OrthoDB" id="9799703at2"/>
<comment type="caution">
    <text evidence="2">The sequence shown here is derived from an EMBL/GenBank/DDBJ whole genome shotgun (WGS) entry which is preliminary data.</text>
</comment>
<sequence length="197" mass="20931">MAAPRVVSDHHGPWTVADVLALPHDDKSYELVDGALIVNPPPSPYHQAASGELFVLLRAACGPGLRALEAVGVQLGQQLLIPDLVVVRASAASLHAPVLDPADVVLVVEIVSPGSRVRDRSEKPVIFAEAGIPHFWRVETSHYQGRSAELPAVLIHELDDNGAYVLARTLGAGEVATVTEPFEVAFDPAELLRPLSG</sequence>
<dbReference type="InterPro" id="IPR011335">
    <property type="entry name" value="Restrct_endonuc-II-like"/>
</dbReference>
<dbReference type="Pfam" id="PF05685">
    <property type="entry name" value="Uma2"/>
    <property type="match status" value="1"/>
</dbReference>
<organism evidence="2 3">
    <name type="scientific">Labedaea rhizosphaerae</name>
    <dbReference type="NCBI Taxonomy" id="598644"/>
    <lineage>
        <taxon>Bacteria</taxon>
        <taxon>Bacillati</taxon>
        <taxon>Actinomycetota</taxon>
        <taxon>Actinomycetes</taxon>
        <taxon>Pseudonocardiales</taxon>
        <taxon>Pseudonocardiaceae</taxon>
        <taxon>Labedaea</taxon>
    </lineage>
</organism>
<keyword evidence="2" id="KW-0255">Endonuclease</keyword>
<evidence type="ECO:0000313" key="2">
    <source>
        <dbReference type="EMBL" id="TDP91932.1"/>
    </source>
</evidence>
<evidence type="ECO:0000313" key="3">
    <source>
        <dbReference type="Proteomes" id="UP000295444"/>
    </source>
</evidence>
<keyword evidence="3" id="KW-1185">Reference proteome</keyword>
<dbReference type="GO" id="GO:0004519">
    <property type="term" value="F:endonuclease activity"/>
    <property type="evidence" value="ECO:0007669"/>
    <property type="project" value="UniProtKB-KW"/>
</dbReference>
<keyword evidence="2" id="KW-0378">Hydrolase</keyword>